<dbReference type="GO" id="GO:0003677">
    <property type="term" value="F:DNA binding"/>
    <property type="evidence" value="ECO:0007669"/>
    <property type="project" value="UniProtKB-KW"/>
</dbReference>
<dbReference type="PANTHER" id="PTHR33175:SF2">
    <property type="entry name" value="INTEGRATION HOST FACTOR SUBUNIT ALPHA"/>
    <property type="match status" value="1"/>
</dbReference>
<reference evidence="4" key="1">
    <citation type="journal article" date="2023" name="Int. J. Syst. Evol. Microbiol.">
        <title>Mesoterricola silvestris gen. nov., sp. nov., Mesoterricola sediminis sp. nov., Geothrix oryzae sp. nov., Geothrix edaphica sp. nov., Geothrix rubra sp. nov., and Geothrix limicola sp. nov., six novel members of Acidobacteriota isolated from soils.</title>
        <authorList>
            <person name="Itoh H."/>
            <person name="Sugisawa Y."/>
            <person name="Mise K."/>
            <person name="Xu Z."/>
            <person name="Kuniyasu M."/>
            <person name="Ushijima N."/>
            <person name="Kawano K."/>
            <person name="Kobayashi E."/>
            <person name="Shiratori Y."/>
            <person name="Masuda Y."/>
            <person name="Senoo K."/>
        </authorList>
    </citation>
    <scope>NUCLEOTIDE SEQUENCE</scope>
    <source>
        <strain evidence="4">W786</strain>
    </source>
</reference>
<dbReference type="Gene3D" id="4.10.520.10">
    <property type="entry name" value="IHF-like DNA-binding proteins"/>
    <property type="match status" value="1"/>
</dbReference>
<dbReference type="GO" id="GO:0030527">
    <property type="term" value="F:structural constituent of chromatin"/>
    <property type="evidence" value="ECO:0007669"/>
    <property type="project" value="InterPro"/>
</dbReference>
<dbReference type="Proteomes" id="UP001228113">
    <property type="component" value="Chromosome"/>
</dbReference>
<dbReference type="SUPFAM" id="SSF47729">
    <property type="entry name" value="IHF-like DNA-binding proteins"/>
    <property type="match status" value="1"/>
</dbReference>
<dbReference type="AlphaFoldDB" id="A0AA48GSB9"/>
<evidence type="ECO:0000313" key="4">
    <source>
        <dbReference type="EMBL" id="BDU76734.1"/>
    </source>
</evidence>
<evidence type="ECO:0000256" key="3">
    <source>
        <dbReference type="RuleBase" id="RU003939"/>
    </source>
</evidence>
<dbReference type="Pfam" id="PF00216">
    <property type="entry name" value="Bac_DNA_binding"/>
    <property type="match status" value="1"/>
</dbReference>
<accession>A0AA48GSB9</accession>
<dbReference type="PRINTS" id="PR01727">
    <property type="entry name" value="DNABINDINGHU"/>
</dbReference>
<dbReference type="SMART" id="SM00411">
    <property type="entry name" value="BHL"/>
    <property type="match status" value="1"/>
</dbReference>
<evidence type="ECO:0000256" key="1">
    <source>
        <dbReference type="ARBA" id="ARBA00010529"/>
    </source>
</evidence>
<keyword evidence="2" id="KW-0238">DNA-binding</keyword>
<dbReference type="InterPro" id="IPR010992">
    <property type="entry name" value="IHF-like_DNA-bd_dom_sf"/>
</dbReference>
<proteinExistence type="inferred from homology"/>
<dbReference type="KEGG" id="msea:METESE_16920"/>
<protein>
    <submittedName>
        <fullName evidence="4">Integration host factor subunit beta</fullName>
    </submittedName>
</protein>
<evidence type="ECO:0000313" key="5">
    <source>
        <dbReference type="Proteomes" id="UP001228113"/>
    </source>
</evidence>
<name>A0AA48GSB9_9BACT</name>
<dbReference type="InterPro" id="IPR000119">
    <property type="entry name" value="Hist_DNA-bd"/>
</dbReference>
<dbReference type="GO" id="GO:0005829">
    <property type="term" value="C:cytosol"/>
    <property type="evidence" value="ECO:0007669"/>
    <property type="project" value="TreeGrafter"/>
</dbReference>
<evidence type="ECO:0000256" key="2">
    <source>
        <dbReference type="ARBA" id="ARBA00023125"/>
    </source>
</evidence>
<dbReference type="CDD" id="cd13836">
    <property type="entry name" value="IHF_B"/>
    <property type="match status" value="1"/>
</dbReference>
<organism evidence="4 5">
    <name type="scientific">Mesoterricola sediminis</name>
    <dbReference type="NCBI Taxonomy" id="2927980"/>
    <lineage>
        <taxon>Bacteria</taxon>
        <taxon>Pseudomonadati</taxon>
        <taxon>Acidobacteriota</taxon>
        <taxon>Holophagae</taxon>
        <taxon>Holophagales</taxon>
        <taxon>Holophagaceae</taxon>
        <taxon>Mesoterricola</taxon>
    </lineage>
</organism>
<gene>
    <name evidence="4" type="primary">ihfB-2</name>
    <name evidence="4" type="ORF">METESE_16920</name>
</gene>
<dbReference type="PANTHER" id="PTHR33175">
    <property type="entry name" value="DNA-BINDING PROTEIN HU"/>
    <property type="match status" value="1"/>
</dbReference>
<dbReference type="EMBL" id="AP027081">
    <property type="protein sequence ID" value="BDU76734.1"/>
    <property type="molecule type" value="Genomic_DNA"/>
</dbReference>
<comment type="similarity">
    <text evidence="1 3">Belongs to the bacterial histone-like protein family.</text>
</comment>
<dbReference type="RefSeq" id="WP_394365897.1">
    <property type="nucleotide sequence ID" value="NZ_AP027081.1"/>
</dbReference>
<keyword evidence="5" id="KW-1185">Reference proteome</keyword>
<sequence>METMETLTKADLSKHLIENLELPKKDADLLVNSFLESIVESLHRGEGVELRGFGSFRLRDRKARQGRNPRSGQSIQVPPKRVVYFKLGKELRSRLIDEA</sequence>